<feature type="transmembrane region" description="Helical" evidence="6">
    <location>
        <begin position="54"/>
        <end position="78"/>
    </location>
</feature>
<dbReference type="InterPro" id="IPR005829">
    <property type="entry name" value="Sugar_transporter_CS"/>
</dbReference>
<evidence type="ECO:0000313" key="8">
    <source>
        <dbReference type="EMBL" id="GHB31375.1"/>
    </source>
</evidence>
<feature type="transmembrane region" description="Helical" evidence="6">
    <location>
        <begin position="150"/>
        <end position="169"/>
    </location>
</feature>
<evidence type="ECO:0000256" key="4">
    <source>
        <dbReference type="ARBA" id="ARBA00022989"/>
    </source>
</evidence>
<feature type="transmembrane region" description="Helical" evidence="6">
    <location>
        <begin position="281"/>
        <end position="303"/>
    </location>
</feature>
<feature type="transmembrane region" description="Helical" evidence="6">
    <location>
        <begin position="116"/>
        <end position="138"/>
    </location>
</feature>
<dbReference type="InterPro" id="IPR036259">
    <property type="entry name" value="MFS_trans_sf"/>
</dbReference>
<feature type="transmembrane region" description="Helical" evidence="6">
    <location>
        <begin position="85"/>
        <end position="104"/>
    </location>
</feature>
<dbReference type="PANTHER" id="PTHR43124">
    <property type="entry name" value="PURINE EFFLUX PUMP PBUE"/>
    <property type="match status" value="1"/>
</dbReference>
<dbReference type="PROSITE" id="PS00216">
    <property type="entry name" value="SUGAR_TRANSPORT_1"/>
    <property type="match status" value="1"/>
</dbReference>
<keyword evidence="5 6" id="KW-0472">Membrane</keyword>
<proteinExistence type="predicted"/>
<feature type="transmembrane region" description="Helical" evidence="6">
    <location>
        <begin position="21"/>
        <end position="42"/>
    </location>
</feature>
<feature type="transmembrane region" description="Helical" evidence="6">
    <location>
        <begin position="344"/>
        <end position="371"/>
    </location>
</feature>
<dbReference type="RefSeq" id="WP_209009009.1">
    <property type="nucleotide sequence ID" value="NZ_BMXE01000003.1"/>
</dbReference>
<dbReference type="SUPFAM" id="SSF103473">
    <property type="entry name" value="MFS general substrate transporter"/>
    <property type="match status" value="1"/>
</dbReference>
<dbReference type="InterPro" id="IPR020846">
    <property type="entry name" value="MFS_dom"/>
</dbReference>
<dbReference type="PANTHER" id="PTHR43124:SF3">
    <property type="entry name" value="CHLORAMPHENICOL EFFLUX PUMP RV0191"/>
    <property type="match status" value="1"/>
</dbReference>
<accession>A0ABQ3EAC4</accession>
<dbReference type="PROSITE" id="PS50850">
    <property type="entry name" value="MFS"/>
    <property type="match status" value="1"/>
</dbReference>
<feature type="transmembrane region" description="Helical" evidence="6">
    <location>
        <begin position="175"/>
        <end position="192"/>
    </location>
</feature>
<dbReference type="EMBL" id="BMXE01000003">
    <property type="protein sequence ID" value="GHB31375.1"/>
    <property type="molecule type" value="Genomic_DNA"/>
</dbReference>
<dbReference type="Proteomes" id="UP000637980">
    <property type="component" value="Unassembled WGS sequence"/>
</dbReference>
<keyword evidence="3 6" id="KW-0812">Transmembrane</keyword>
<feature type="domain" description="Major facilitator superfamily (MFS) profile" evidence="7">
    <location>
        <begin position="17"/>
        <end position="401"/>
    </location>
</feature>
<protein>
    <submittedName>
        <fullName evidence="8">MFS transporter</fullName>
    </submittedName>
</protein>
<evidence type="ECO:0000256" key="1">
    <source>
        <dbReference type="ARBA" id="ARBA00004651"/>
    </source>
</evidence>
<evidence type="ECO:0000313" key="9">
    <source>
        <dbReference type="Proteomes" id="UP000637980"/>
    </source>
</evidence>
<keyword evidence="2" id="KW-1003">Cell membrane</keyword>
<evidence type="ECO:0000259" key="7">
    <source>
        <dbReference type="PROSITE" id="PS50850"/>
    </source>
</evidence>
<comment type="subcellular location">
    <subcellularLocation>
        <location evidence="1">Cell membrane</location>
        <topology evidence="1">Multi-pass membrane protein</topology>
    </subcellularLocation>
</comment>
<feature type="transmembrane region" description="Helical" evidence="6">
    <location>
        <begin position="257"/>
        <end position="274"/>
    </location>
</feature>
<keyword evidence="9" id="KW-1185">Reference proteome</keyword>
<organism evidence="8 9">
    <name type="scientific">Pseudovibrio japonicus</name>
    <dbReference type="NCBI Taxonomy" id="366534"/>
    <lineage>
        <taxon>Bacteria</taxon>
        <taxon>Pseudomonadati</taxon>
        <taxon>Pseudomonadota</taxon>
        <taxon>Alphaproteobacteria</taxon>
        <taxon>Hyphomicrobiales</taxon>
        <taxon>Stappiaceae</taxon>
        <taxon>Pseudovibrio</taxon>
    </lineage>
</organism>
<dbReference type="InterPro" id="IPR011701">
    <property type="entry name" value="MFS"/>
</dbReference>
<dbReference type="CDD" id="cd17473">
    <property type="entry name" value="MFS_arabinose_efflux_permease_like"/>
    <property type="match status" value="1"/>
</dbReference>
<feature type="transmembrane region" description="Helical" evidence="6">
    <location>
        <begin position="309"/>
        <end position="332"/>
    </location>
</feature>
<gene>
    <name evidence="8" type="ORF">GCM10007094_19880</name>
</gene>
<evidence type="ECO:0000256" key="5">
    <source>
        <dbReference type="ARBA" id="ARBA00023136"/>
    </source>
</evidence>
<reference evidence="9" key="1">
    <citation type="journal article" date="2019" name="Int. J. Syst. Evol. Microbiol.">
        <title>The Global Catalogue of Microorganisms (GCM) 10K type strain sequencing project: providing services to taxonomists for standard genome sequencing and annotation.</title>
        <authorList>
            <consortium name="The Broad Institute Genomics Platform"/>
            <consortium name="The Broad Institute Genome Sequencing Center for Infectious Disease"/>
            <person name="Wu L."/>
            <person name="Ma J."/>
        </authorList>
    </citation>
    <scope>NUCLEOTIDE SEQUENCE [LARGE SCALE GENOMIC DNA]</scope>
    <source>
        <strain evidence="9">KCTC 12861</strain>
    </source>
</reference>
<comment type="caution">
    <text evidence="8">The sequence shown here is derived from an EMBL/GenBank/DDBJ whole genome shotgun (WGS) entry which is preliminary data.</text>
</comment>
<name>A0ABQ3EAC4_9HYPH</name>
<evidence type="ECO:0000256" key="3">
    <source>
        <dbReference type="ARBA" id="ARBA00022692"/>
    </source>
</evidence>
<dbReference type="Gene3D" id="1.20.1250.20">
    <property type="entry name" value="MFS general substrate transporter like domains"/>
    <property type="match status" value="1"/>
</dbReference>
<feature type="transmembrane region" description="Helical" evidence="6">
    <location>
        <begin position="213"/>
        <end position="237"/>
    </location>
</feature>
<feature type="transmembrane region" description="Helical" evidence="6">
    <location>
        <begin position="377"/>
        <end position="398"/>
    </location>
</feature>
<dbReference type="Pfam" id="PF07690">
    <property type="entry name" value="MFS_1"/>
    <property type="match status" value="1"/>
</dbReference>
<sequence>MKQMLETQEHEVWRDPRAIALLMAATLTVMANATISPALAGLEEMFKDDPNVLWFSRLLVSMPSLSVIVCAPLAGVIADRYGRRALLLTGVLLFAVTGSAGLFLPDLASMLVSRLGLGVAVAMVMTAQTALIGDYFVGDQRSSLMGLQTSARNFGGFLFISLAGLLAVSSPRLPFAIYGLALLMVPFLWRHISEPVKSAVTVRKAAGAEHDGAALWGWLLAVLALLQMATNMIFFLMPTQLPFFLDSQGYDSARMTGAALGVLMMTGGTAALLYGRIKARIGFSGALTLAYGFMTVGLLLLTLQETWSVFFGVAAMGAGYALAMPNFPAIALQVAPSTRRGMVGGVLTSSVFLGQFLSVFVSIPMIAAIGFAGTFQVVAAVLTCMTVVGLTTFLWRALRRTETEVVRAES</sequence>
<dbReference type="InterPro" id="IPR050189">
    <property type="entry name" value="MFS_Efflux_Transporters"/>
</dbReference>
<evidence type="ECO:0000256" key="6">
    <source>
        <dbReference type="SAM" id="Phobius"/>
    </source>
</evidence>
<keyword evidence="4 6" id="KW-1133">Transmembrane helix</keyword>
<evidence type="ECO:0000256" key="2">
    <source>
        <dbReference type="ARBA" id="ARBA00022475"/>
    </source>
</evidence>